<keyword evidence="2 5" id="KW-0808">Transferase</keyword>
<name>A0ABW5TCP9_9FLAO</name>
<reference evidence="6" key="1">
    <citation type="journal article" date="2019" name="Int. J. Syst. Evol. Microbiol.">
        <title>The Global Catalogue of Microorganisms (GCM) 10K type strain sequencing project: providing services to taxonomists for standard genome sequencing and annotation.</title>
        <authorList>
            <consortium name="The Broad Institute Genomics Platform"/>
            <consortium name="The Broad Institute Genome Sequencing Center for Infectious Disease"/>
            <person name="Wu L."/>
            <person name="Ma J."/>
        </authorList>
    </citation>
    <scope>NUCLEOTIDE SEQUENCE [LARGE SCALE GENOMIC DNA]</scope>
    <source>
        <strain evidence="6">KCTC 42398</strain>
    </source>
</reference>
<accession>A0ABW5TCP9</accession>
<dbReference type="EC" id="2.7.1.-" evidence="5"/>
<dbReference type="Gene3D" id="3.40.1190.20">
    <property type="match status" value="1"/>
</dbReference>
<comment type="similarity">
    <text evidence="1">Belongs to the carbohydrate kinase PfkB family.</text>
</comment>
<comment type="caution">
    <text evidence="5">The sequence shown here is derived from an EMBL/GenBank/DDBJ whole genome shotgun (WGS) entry which is preliminary data.</text>
</comment>
<dbReference type="EMBL" id="JBHULY010000028">
    <property type="protein sequence ID" value="MFD2727039.1"/>
    <property type="molecule type" value="Genomic_DNA"/>
</dbReference>
<dbReference type="RefSeq" id="WP_380292537.1">
    <property type="nucleotide sequence ID" value="NZ_JBHULY010000028.1"/>
</dbReference>
<keyword evidence="3 5" id="KW-0418">Kinase</keyword>
<dbReference type="PROSITE" id="PS00583">
    <property type="entry name" value="PFKB_KINASES_1"/>
    <property type="match status" value="1"/>
</dbReference>
<dbReference type="Pfam" id="PF00294">
    <property type="entry name" value="PfkB"/>
    <property type="match status" value="1"/>
</dbReference>
<evidence type="ECO:0000256" key="2">
    <source>
        <dbReference type="ARBA" id="ARBA00022679"/>
    </source>
</evidence>
<evidence type="ECO:0000313" key="6">
    <source>
        <dbReference type="Proteomes" id="UP001597476"/>
    </source>
</evidence>
<gene>
    <name evidence="5" type="ORF">ACFSR8_12535</name>
</gene>
<evidence type="ECO:0000313" key="5">
    <source>
        <dbReference type="EMBL" id="MFD2727039.1"/>
    </source>
</evidence>
<dbReference type="SUPFAM" id="SSF53613">
    <property type="entry name" value="Ribokinase-like"/>
    <property type="match status" value="1"/>
</dbReference>
<dbReference type="GO" id="GO:0016301">
    <property type="term" value="F:kinase activity"/>
    <property type="evidence" value="ECO:0007669"/>
    <property type="project" value="UniProtKB-KW"/>
</dbReference>
<dbReference type="CDD" id="cd01167">
    <property type="entry name" value="bac_FRK"/>
    <property type="match status" value="1"/>
</dbReference>
<dbReference type="PANTHER" id="PTHR43085:SF57">
    <property type="entry name" value="CARBOHYDRATE KINASE PFKB DOMAIN-CONTAINING PROTEIN"/>
    <property type="match status" value="1"/>
</dbReference>
<dbReference type="InterPro" id="IPR011611">
    <property type="entry name" value="PfkB_dom"/>
</dbReference>
<evidence type="ECO:0000259" key="4">
    <source>
        <dbReference type="Pfam" id="PF00294"/>
    </source>
</evidence>
<organism evidence="5 6">
    <name type="scientific">Hyunsoonleella rubra</name>
    <dbReference type="NCBI Taxonomy" id="1737062"/>
    <lineage>
        <taxon>Bacteria</taxon>
        <taxon>Pseudomonadati</taxon>
        <taxon>Bacteroidota</taxon>
        <taxon>Flavobacteriia</taxon>
        <taxon>Flavobacteriales</taxon>
        <taxon>Flavobacteriaceae</taxon>
    </lineage>
</organism>
<keyword evidence="6" id="KW-1185">Reference proteome</keyword>
<evidence type="ECO:0000256" key="1">
    <source>
        <dbReference type="ARBA" id="ARBA00010688"/>
    </source>
</evidence>
<evidence type="ECO:0000256" key="3">
    <source>
        <dbReference type="ARBA" id="ARBA00022777"/>
    </source>
</evidence>
<dbReference type="InterPro" id="IPR050306">
    <property type="entry name" value="PfkB_Carbo_kinase"/>
</dbReference>
<dbReference type="PANTHER" id="PTHR43085">
    <property type="entry name" value="HEXOKINASE FAMILY MEMBER"/>
    <property type="match status" value="1"/>
</dbReference>
<protein>
    <submittedName>
        <fullName evidence="5">Carbohydrate kinase</fullName>
        <ecNumber evidence="5">2.7.1.-</ecNumber>
    </submittedName>
</protein>
<proteinExistence type="inferred from homology"/>
<dbReference type="InterPro" id="IPR029056">
    <property type="entry name" value="Ribokinase-like"/>
</dbReference>
<sequence length="297" mass="32790">MPKIVCFGEVLWDIFPNGEKKIGGAPLNVALRIASFGNQVAIVSAIGEDENGQKLLEYMLENGLDTTFVQKKDKFSTGEVTVTLNKKGSATYQIEHPRAWDKIELSDGLKEKVASSDALVFGSLVTRDEVSKQTLLSLLDLSKYSVFDLNLRPPHYSKNMLIDLMNKANFIKFNDEELYEVAGYLNSEYNGLEQNLKFISRQTNTQHICVTKGEHGAVLLYDGQLYYNSGYQIKVKDTVGAGDSFLGTLISQLLNDVDPQKALDIACGVGALVAQSEGANPKLSKSDIKSFIHPRID</sequence>
<dbReference type="Proteomes" id="UP001597476">
    <property type="component" value="Unassembled WGS sequence"/>
</dbReference>
<feature type="domain" description="Carbohydrate kinase PfkB" evidence="4">
    <location>
        <begin position="16"/>
        <end position="283"/>
    </location>
</feature>
<dbReference type="InterPro" id="IPR002173">
    <property type="entry name" value="Carboh/pur_kinase_PfkB_CS"/>
</dbReference>